<dbReference type="EMBL" id="CAKOAT010907375">
    <property type="protein sequence ID" value="CAH8390630.1"/>
    <property type="molecule type" value="Genomic_DNA"/>
</dbReference>
<comment type="caution">
    <text evidence="1">The sequence shown here is derived from an EMBL/GenBank/DDBJ whole genome shotgun (WGS) entry which is preliminary data.</text>
</comment>
<evidence type="ECO:0000313" key="2">
    <source>
        <dbReference type="Proteomes" id="UP001642260"/>
    </source>
</evidence>
<keyword evidence="2" id="KW-1185">Reference proteome</keyword>
<protein>
    <recommendedName>
        <fullName evidence="3">Flagellin N-terminal domain-containing protein</fullName>
    </recommendedName>
</protein>
<gene>
    <name evidence="1" type="ORF">ERUC_LOCUS43113</name>
</gene>
<organism evidence="1 2">
    <name type="scientific">Eruca vesicaria subsp. sativa</name>
    <name type="common">Garden rocket</name>
    <name type="synonym">Eruca sativa</name>
    <dbReference type="NCBI Taxonomy" id="29727"/>
    <lineage>
        <taxon>Eukaryota</taxon>
        <taxon>Viridiplantae</taxon>
        <taxon>Streptophyta</taxon>
        <taxon>Embryophyta</taxon>
        <taxon>Tracheophyta</taxon>
        <taxon>Spermatophyta</taxon>
        <taxon>Magnoliopsida</taxon>
        <taxon>eudicotyledons</taxon>
        <taxon>Gunneridae</taxon>
        <taxon>Pentapetalae</taxon>
        <taxon>rosids</taxon>
        <taxon>malvids</taxon>
        <taxon>Brassicales</taxon>
        <taxon>Brassicaceae</taxon>
        <taxon>Brassiceae</taxon>
        <taxon>Eruca</taxon>
    </lineage>
</organism>
<proteinExistence type="predicted"/>
<sequence>MQSRSGFDVKRFVQLSRTKELFDNTIKANNSGAKNNNLGVAKKQIAKAQRNIGIAKKLRKNSQNVLKDIINISSALGNDKEATHSTPQVI</sequence>
<evidence type="ECO:0000313" key="1">
    <source>
        <dbReference type="EMBL" id="CAH8390630.1"/>
    </source>
</evidence>
<evidence type="ECO:0008006" key="3">
    <source>
        <dbReference type="Google" id="ProtNLM"/>
    </source>
</evidence>
<name>A0ABC8M313_ERUVS</name>
<dbReference type="AlphaFoldDB" id="A0ABC8M313"/>
<accession>A0ABC8M313</accession>
<dbReference type="Proteomes" id="UP001642260">
    <property type="component" value="Unassembled WGS sequence"/>
</dbReference>
<reference evidence="1 2" key="1">
    <citation type="submission" date="2022-03" db="EMBL/GenBank/DDBJ databases">
        <authorList>
            <person name="Macdonald S."/>
            <person name="Ahmed S."/>
            <person name="Newling K."/>
        </authorList>
    </citation>
    <scope>NUCLEOTIDE SEQUENCE [LARGE SCALE GENOMIC DNA]</scope>
</reference>